<dbReference type="EMBL" id="BRXZ01003834">
    <property type="protein sequence ID" value="GMH62886.1"/>
    <property type="molecule type" value="Genomic_DNA"/>
</dbReference>
<dbReference type="CDD" id="cd10567">
    <property type="entry name" value="SWIB-MDM2_like"/>
    <property type="match status" value="1"/>
</dbReference>
<dbReference type="Gene3D" id="1.10.245.10">
    <property type="entry name" value="SWIB/MDM2 domain"/>
    <property type="match status" value="1"/>
</dbReference>
<name>A0A9W6ZZP3_9STRA</name>
<evidence type="ECO:0000313" key="3">
    <source>
        <dbReference type="Proteomes" id="UP001165082"/>
    </source>
</evidence>
<comment type="caution">
    <text evidence="2">The sequence shown here is derived from an EMBL/GenBank/DDBJ whole genome shotgun (WGS) entry which is preliminary data.</text>
</comment>
<dbReference type="SUPFAM" id="SSF47592">
    <property type="entry name" value="SWIB/MDM2 domain"/>
    <property type="match status" value="1"/>
</dbReference>
<dbReference type="OrthoDB" id="10251073at2759"/>
<dbReference type="InterPro" id="IPR003121">
    <property type="entry name" value="SWIB_MDM2_domain"/>
</dbReference>
<keyword evidence="3" id="KW-1185">Reference proteome</keyword>
<reference evidence="2" key="1">
    <citation type="submission" date="2022-07" db="EMBL/GenBank/DDBJ databases">
        <title>Genome analysis of Parmales, a sister group of diatoms, reveals the evolutionary specialization of diatoms from phago-mixotrophs to photoautotrophs.</title>
        <authorList>
            <person name="Ban H."/>
            <person name="Sato S."/>
            <person name="Yoshikawa S."/>
            <person name="Kazumasa Y."/>
            <person name="Nakamura Y."/>
            <person name="Ichinomiya M."/>
            <person name="Saitoh K."/>
            <person name="Sato N."/>
            <person name="Blanc-Mathieu R."/>
            <person name="Endo H."/>
            <person name="Kuwata A."/>
            <person name="Ogata H."/>
        </authorList>
    </citation>
    <scope>NUCLEOTIDE SEQUENCE</scope>
</reference>
<sequence>MSGKGLNKIVSLSPQLARICNTSSASRPQAVKKTWEYIKLNNLQSCPSGDKRIIVSDPLFKEAFGEEKFHMLQLGRLMNKHFV</sequence>
<dbReference type="InterPro" id="IPR019835">
    <property type="entry name" value="SWIB_domain"/>
</dbReference>
<organism evidence="2 3">
    <name type="scientific">Triparma retinervis</name>
    <dbReference type="NCBI Taxonomy" id="2557542"/>
    <lineage>
        <taxon>Eukaryota</taxon>
        <taxon>Sar</taxon>
        <taxon>Stramenopiles</taxon>
        <taxon>Ochrophyta</taxon>
        <taxon>Bolidophyceae</taxon>
        <taxon>Parmales</taxon>
        <taxon>Triparmaceae</taxon>
        <taxon>Triparma</taxon>
    </lineage>
</organism>
<dbReference type="PANTHER" id="PTHR13844">
    <property type="entry name" value="SWI/SNF-RELATED MATRIX-ASSOCIATED ACTIN-DEPENDENT REGULATOR OF CHROMATIN SUBFAMILY D"/>
    <property type="match status" value="1"/>
</dbReference>
<dbReference type="AlphaFoldDB" id="A0A9W6ZZP3"/>
<evidence type="ECO:0000313" key="2">
    <source>
        <dbReference type="EMBL" id="GMH62886.1"/>
    </source>
</evidence>
<proteinExistence type="predicted"/>
<dbReference type="Pfam" id="PF02201">
    <property type="entry name" value="SWIB"/>
    <property type="match status" value="1"/>
</dbReference>
<dbReference type="SMART" id="SM00151">
    <property type="entry name" value="SWIB"/>
    <property type="match status" value="1"/>
</dbReference>
<dbReference type="Proteomes" id="UP001165082">
    <property type="component" value="Unassembled WGS sequence"/>
</dbReference>
<dbReference type="PROSITE" id="PS51925">
    <property type="entry name" value="SWIB_MDM2"/>
    <property type="match status" value="1"/>
</dbReference>
<protein>
    <recommendedName>
        <fullName evidence="1">DM2 domain-containing protein</fullName>
    </recommendedName>
</protein>
<gene>
    <name evidence="2" type="ORF">TrRE_jg8510</name>
</gene>
<dbReference type="InterPro" id="IPR036885">
    <property type="entry name" value="SWIB_MDM2_dom_sf"/>
</dbReference>
<evidence type="ECO:0000259" key="1">
    <source>
        <dbReference type="PROSITE" id="PS51925"/>
    </source>
</evidence>
<feature type="domain" description="DM2" evidence="1">
    <location>
        <begin position="5"/>
        <end position="83"/>
    </location>
</feature>
<accession>A0A9W6ZZP3</accession>